<keyword evidence="1" id="KW-0812">Transmembrane</keyword>
<accession>A0A0E9V0W9</accession>
<feature type="transmembrane region" description="Helical" evidence="1">
    <location>
        <begin position="12"/>
        <end position="33"/>
    </location>
</feature>
<name>A0A0E9V0W9_ANGAN</name>
<evidence type="ECO:0000313" key="2">
    <source>
        <dbReference type="EMBL" id="JAH70878.1"/>
    </source>
</evidence>
<keyword evidence="1" id="KW-1133">Transmembrane helix</keyword>
<sequence>MSSESFSRREYCRFCSSLSFSTFTYFFGLLIVARRV</sequence>
<proteinExistence type="predicted"/>
<dbReference type="AlphaFoldDB" id="A0A0E9V0W9"/>
<evidence type="ECO:0000256" key="1">
    <source>
        <dbReference type="SAM" id="Phobius"/>
    </source>
</evidence>
<reference evidence="2" key="1">
    <citation type="submission" date="2014-11" db="EMBL/GenBank/DDBJ databases">
        <authorList>
            <person name="Amaro Gonzalez C."/>
        </authorList>
    </citation>
    <scope>NUCLEOTIDE SEQUENCE</scope>
</reference>
<reference evidence="2" key="2">
    <citation type="journal article" date="2015" name="Fish Shellfish Immunol.">
        <title>Early steps in the European eel (Anguilla anguilla)-Vibrio vulnificus interaction in the gills: Role of the RtxA13 toxin.</title>
        <authorList>
            <person name="Callol A."/>
            <person name="Pajuelo D."/>
            <person name="Ebbesson L."/>
            <person name="Teles M."/>
            <person name="MacKenzie S."/>
            <person name="Amaro C."/>
        </authorList>
    </citation>
    <scope>NUCLEOTIDE SEQUENCE</scope>
</reference>
<organism evidence="2">
    <name type="scientific">Anguilla anguilla</name>
    <name type="common">European freshwater eel</name>
    <name type="synonym">Muraena anguilla</name>
    <dbReference type="NCBI Taxonomy" id="7936"/>
    <lineage>
        <taxon>Eukaryota</taxon>
        <taxon>Metazoa</taxon>
        <taxon>Chordata</taxon>
        <taxon>Craniata</taxon>
        <taxon>Vertebrata</taxon>
        <taxon>Euteleostomi</taxon>
        <taxon>Actinopterygii</taxon>
        <taxon>Neopterygii</taxon>
        <taxon>Teleostei</taxon>
        <taxon>Anguilliformes</taxon>
        <taxon>Anguillidae</taxon>
        <taxon>Anguilla</taxon>
    </lineage>
</organism>
<dbReference type="EMBL" id="GBXM01037699">
    <property type="protein sequence ID" value="JAH70878.1"/>
    <property type="molecule type" value="Transcribed_RNA"/>
</dbReference>
<protein>
    <submittedName>
        <fullName evidence="2">Uncharacterized protein</fullName>
    </submittedName>
</protein>
<keyword evidence="1" id="KW-0472">Membrane</keyword>